<dbReference type="Bgee" id="ENSMODG00000046255">
    <property type="expression patterns" value="Expressed in endometrium and 7 other cell types or tissues"/>
</dbReference>
<dbReference type="Proteomes" id="UP000002280">
    <property type="component" value="Chromosome 1"/>
</dbReference>
<dbReference type="PANTHER" id="PTHR15032">
    <property type="entry name" value="N-ACYL-PHOSPHATIDYLETHANOLAMINE-HYDROLYZING PHOSPHOLIPASE D"/>
    <property type="match status" value="1"/>
</dbReference>
<evidence type="ECO:0000313" key="2">
    <source>
        <dbReference type="Proteomes" id="UP000002280"/>
    </source>
</evidence>
<proteinExistence type="predicted"/>
<dbReference type="OMA" id="AHEYYLE"/>
<dbReference type="GeneTree" id="ENSGT00390000017990"/>
<dbReference type="Gene3D" id="3.60.15.10">
    <property type="entry name" value="Ribonuclease Z/Hydroxyacylglutathione hydrolase-like"/>
    <property type="match status" value="1"/>
</dbReference>
<keyword evidence="2" id="KW-1185">Reference proteome</keyword>
<dbReference type="PANTHER" id="PTHR15032:SF4">
    <property type="entry name" value="N-ACYL-PHOSPHATIDYLETHANOLAMINE-HYDROLYZING PHOSPHOLIPASE D"/>
    <property type="match status" value="1"/>
</dbReference>
<sequence length="74" mass="8610">MKYNSEEAVRIHTNAQAKKSVAIHWGPALANEYYLDPPMKLKESLERYGINNEDFFILKHGESKDIKTDEENLE</sequence>
<reference evidence="1" key="3">
    <citation type="submission" date="2025-09" db="UniProtKB">
        <authorList>
            <consortium name="Ensembl"/>
        </authorList>
    </citation>
    <scope>IDENTIFICATION</scope>
</reference>
<evidence type="ECO:0008006" key="3">
    <source>
        <dbReference type="Google" id="ProtNLM"/>
    </source>
</evidence>
<evidence type="ECO:0000313" key="1">
    <source>
        <dbReference type="Ensembl" id="ENSMODP00000051163.1"/>
    </source>
</evidence>
<dbReference type="InterPro" id="IPR036866">
    <property type="entry name" value="RibonucZ/Hydroxyglut_hydro"/>
</dbReference>
<name>A0A5F8GU40_MONDO</name>
<dbReference type="Ensembl" id="ENSMODT00000083049.1">
    <property type="protein sequence ID" value="ENSMODP00000051163.1"/>
    <property type="gene ID" value="ENSMODG00000046255.1"/>
</dbReference>
<dbReference type="STRING" id="13616.ENSMODP00000051163"/>
<dbReference type="InParanoid" id="A0A5F8GU40"/>
<accession>A0A5F8GU40</accession>
<reference evidence="1 2" key="1">
    <citation type="journal article" date="2007" name="Nature">
        <title>Genome of the marsupial Monodelphis domestica reveals innovation in non-coding sequences.</title>
        <authorList>
            <person name="Mikkelsen T.S."/>
            <person name="Wakefield M.J."/>
            <person name="Aken B."/>
            <person name="Amemiya C.T."/>
            <person name="Chang J.L."/>
            <person name="Duke S."/>
            <person name="Garber M."/>
            <person name="Gentles A.J."/>
            <person name="Goodstadt L."/>
            <person name="Heger A."/>
            <person name="Jurka J."/>
            <person name="Kamal M."/>
            <person name="Mauceli E."/>
            <person name="Searle S.M."/>
            <person name="Sharpe T."/>
            <person name="Baker M.L."/>
            <person name="Batzer M.A."/>
            <person name="Benos P.V."/>
            <person name="Belov K."/>
            <person name="Clamp M."/>
            <person name="Cook A."/>
            <person name="Cuff J."/>
            <person name="Das R."/>
            <person name="Davidow L."/>
            <person name="Deakin J.E."/>
            <person name="Fazzari M.J."/>
            <person name="Glass J.L."/>
            <person name="Grabherr M."/>
            <person name="Greally J.M."/>
            <person name="Gu W."/>
            <person name="Hore T.A."/>
            <person name="Huttley G.A."/>
            <person name="Kleber M."/>
            <person name="Jirtle R.L."/>
            <person name="Koina E."/>
            <person name="Lee J.T."/>
            <person name="Mahony S."/>
            <person name="Marra M.A."/>
            <person name="Miller R.D."/>
            <person name="Nicholls R.D."/>
            <person name="Oda M."/>
            <person name="Papenfuss A.T."/>
            <person name="Parra Z.E."/>
            <person name="Pollock D.D."/>
            <person name="Ray D.A."/>
            <person name="Schein J.E."/>
            <person name="Speed T.P."/>
            <person name="Thompson K."/>
            <person name="VandeBerg J.L."/>
            <person name="Wade C.M."/>
            <person name="Walker J.A."/>
            <person name="Waters P.D."/>
            <person name="Webber C."/>
            <person name="Weidman J.R."/>
            <person name="Xie X."/>
            <person name="Zody M.C."/>
            <person name="Baldwin J."/>
            <person name="Abdouelleil A."/>
            <person name="Abdulkadir J."/>
            <person name="Abebe A."/>
            <person name="Abera B."/>
            <person name="Abreu J."/>
            <person name="Acer S.C."/>
            <person name="Aftuck L."/>
            <person name="Alexander A."/>
            <person name="An P."/>
            <person name="Anderson E."/>
            <person name="Anderson S."/>
            <person name="Arachi H."/>
            <person name="Azer M."/>
            <person name="Bachantsang P."/>
            <person name="Barry A."/>
            <person name="Bayul T."/>
            <person name="Berlin A."/>
            <person name="Bessette D."/>
            <person name="Bloom T."/>
            <person name="Bloom T."/>
            <person name="Boguslavskiy L."/>
            <person name="Bonnet C."/>
            <person name="Boukhgalter B."/>
            <person name="Bourzgui I."/>
            <person name="Brown A."/>
            <person name="Cahill P."/>
            <person name="Channer S."/>
            <person name="Cheshatsang Y."/>
            <person name="Chuda L."/>
            <person name="Citroen M."/>
            <person name="Collymore A."/>
            <person name="Cooke P."/>
            <person name="Costello M."/>
            <person name="D'Aco K."/>
            <person name="Daza R."/>
            <person name="De Haan G."/>
            <person name="DeGray S."/>
            <person name="DeMaso C."/>
            <person name="Dhargay N."/>
            <person name="Dooley K."/>
            <person name="Dooley E."/>
            <person name="Doricent M."/>
            <person name="Dorje P."/>
            <person name="Dorjee K."/>
            <person name="Dupes A."/>
            <person name="Elong R."/>
            <person name="Falk J."/>
            <person name="Farina A."/>
            <person name="Faro S."/>
            <person name="Ferguson D."/>
            <person name="Fisher S."/>
            <person name="Foley C.D."/>
            <person name="Franke A."/>
            <person name="Friedrich D."/>
            <person name="Gadbois L."/>
            <person name="Gearin G."/>
            <person name="Gearin C.R."/>
            <person name="Giannoukos G."/>
            <person name="Goode T."/>
            <person name="Graham J."/>
            <person name="Grandbois E."/>
            <person name="Grewal S."/>
            <person name="Gyaltsen K."/>
            <person name="Hafez N."/>
            <person name="Hagos B."/>
            <person name="Hall J."/>
            <person name="Henson C."/>
            <person name="Hollinger A."/>
            <person name="Honan T."/>
            <person name="Huard M.D."/>
            <person name="Hughes L."/>
            <person name="Hurhula B."/>
            <person name="Husby M.E."/>
            <person name="Kamat A."/>
            <person name="Kanga B."/>
            <person name="Kashin S."/>
            <person name="Khazanovich D."/>
            <person name="Kisner P."/>
            <person name="Lance K."/>
            <person name="Lara M."/>
            <person name="Lee W."/>
            <person name="Lennon N."/>
            <person name="Letendre F."/>
            <person name="LeVine R."/>
            <person name="Lipovsky A."/>
            <person name="Liu X."/>
            <person name="Liu J."/>
            <person name="Liu S."/>
            <person name="Lokyitsang T."/>
            <person name="Lokyitsang Y."/>
            <person name="Lubonja R."/>
            <person name="Lui A."/>
            <person name="MacDonald P."/>
            <person name="Magnisalis V."/>
            <person name="Maru K."/>
            <person name="Matthews C."/>
            <person name="McCusker W."/>
            <person name="McDonough S."/>
            <person name="Mehta T."/>
            <person name="Meldrim J."/>
            <person name="Meneus L."/>
            <person name="Mihai O."/>
            <person name="Mihalev A."/>
            <person name="Mihova T."/>
            <person name="Mittelman R."/>
            <person name="Mlenga V."/>
            <person name="Montmayeur A."/>
            <person name="Mulrain L."/>
            <person name="Navidi A."/>
            <person name="Naylor J."/>
            <person name="Negash T."/>
            <person name="Nguyen T."/>
            <person name="Nguyen N."/>
            <person name="Nicol R."/>
            <person name="Norbu C."/>
            <person name="Norbu N."/>
            <person name="Novod N."/>
            <person name="O'Neill B."/>
            <person name="Osman S."/>
            <person name="Markiewicz E."/>
            <person name="Oyono O.L."/>
            <person name="Patti C."/>
            <person name="Phunkhang P."/>
            <person name="Pierre F."/>
            <person name="Priest M."/>
            <person name="Raghuraman S."/>
            <person name="Rege F."/>
            <person name="Reyes R."/>
            <person name="Rise C."/>
            <person name="Rogov P."/>
            <person name="Ross K."/>
            <person name="Ryan E."/>
            <person name="Settipalli S."/>
            <person name="Shea T."/>
            <person name="Sherpa N."/>
            <person name="Shi L."/>
            <person name="Shih D."/>
            <person name="Sparrow T."/>
            <person name="Spaulding J."/>
            <person name="Stalker J."/>
            <person name="Stange-Thomann N."/>
            <person name="Stavropoulos S."/>
            <person name="Stone C."/>
            <person name="Strader C."/>
            <person name="Tesfaye S."/>
            <person name="Thomson T."/>
            <person name="Thoulutsang Y."/>
            <person name="Thoulutsang D."/>
            <person name="Topham K."/>
            <person name="Topping I."/>
            <person name="Tsamla T."/>
            <person name="Vassiliev H."/>
            <person name="Vo A."/>
            <person name="Wangchuk T."/>
            <person name="Wangdi T."/>
            <person name="Weiand M."/>
            <person name="Wilkinson J."/>
            <person name="Wilson A."/>
            <person name="Yadav S."/>
            <person name="Young G."/>
            <person name="Yu Q."/>
            <person name="Zembek L."/>
            <person name="Zhong D."/>
            <person name="Zimmer A."/>
            <person name="Zwirko Z."/>
            <person name="Jaffe D.B."/>
            <person name="Alvarez P."/>
            <person name="Brockman W."/>
            <person name="Butler J."/>
            <person name="Chin C."/>
            <person name="Gnerre S."/>
            <person name="MacCallum I."/>
            <person name="Graves J.A."/>
            <person name="Ponting C.P."/>
            <person name="Breen M."/>
            <person name="Samollow P.B."/>
            <person name="Lander E.S."/>
            <person name="Lindblad-Toh K."/>
        </authorList>
    </citation>
    <scope>NUCLEOTIDE SEQUENCE [LARGE SCALE GENOMIC DNA]</scope>
</reference>
<protein>
    <recommendedName>
        <fullName evidence="3">Metallo-beta-lactamase domain-containing protein</fullName>
    </recommendedName>
</protein>
<dbReference type="AlphaFoldDB" id="A0A5F8GU40"/>
<organism evidence="1 2">
    <name type="scientific">Monodelphis domestica</name>
    <name type="common">Gray short-tailed opossum</name>
    <dbReference type="NCBI Taxonomy" id="13616"/>
    <lineage>
        <taxon>Eukaryota</taxon>
        <taxon>Metazoa</taxon>
        <taxon>Chordata</taxon>
        <taxon>Craniata</taxon>
        <taxon>Vertebrata</taxon>
        <taxon>Euteleostomi</taxon>
        <taxon>Mammalia</taxon>
        <taxon>Metatheria</taxon>
        <taxon>Didelphimorphia</taxon>
        <taxon>Didelphidae</taxon>
        <taxon>Monodelphis</taxon>
    </lineage>
</organism>
<reference evidence="1" key="2">
    <citation type="submission" date="2025-08" db="UniProtKB">
        <authorList>
            <consortium name="Ensembl"/>
        </authorList>
    </citation>
    <scope>IDENTIFICATION</scope>
</reference>